<evidence type="ECO:0000259" key="2">
    <source>
        <dbReference type="PROSITE" id="PS50837"/>
    </source>
</evidence>
<dbReference type="InterPro" id="IPR027417">
    <property type="entry name" value="P-loop_NTPase"/>
</dbReference>
<dbReference type="PANTHER" id="PTHR10622:SF13">
    <property type="entry name" value="NACHT DOMAIN-CONTAINING PROTEIN"/>
    <property type="match status" value="1"/>
</dbReference>
<dbReference type="InterPro" id="IPR010730">
    <property type="entry name" value="HET"/>
</dbReference>
<evidence type="ECO:0000313" key="3">
    <source>
        <dbReference type="EMBL" id="ORY01187.1"/>
    </source>
</evidence>
<dbReference type="Proteomes" id="UP000193144">
    <property type="component" value="Unassembled WGS sequence"/>
</dbReference>
<gene>
    <name evidence="3" type="ORF">BCR34DRAFT_575117</name>
</gene>
<keyword evidence="1" id="KW-0677">Repeat</keyword>
<comment type="caution">
    <text evidence="3">The sequence shown here is derived from an EMBL/GenBank/DDBJ whole genome shotgun (WGS) entry which is preliminary data.</text>
</comment>
<proteinExistence type="predicted"/>
<sequence>MRLLRHSETGYFSLTQFPDNAIPPYAILSHTWGADTEEVTFDDITNGKGKDKPGCEKIYFCGEQAARDKLDYFWIDTCCINKSSDAELSESINSMFRWYQCAKRCYVYLSDVSEVEQKRLDKEAKSTWEGAFQQSRWWTRGWTLQELLAPTSVQFFSKEGKYLGDRQSLAELIQKITGINILALQGSALSNFETSIKLKWAKNRQTTREEDLSYSLLGIFGISMPVIYGEGKQNAMRRLMREIDQYEPDEIYVRNLYITDPRDDKMRIEYVKGGLLEDSYRWVLQNSDFQRWQDDRQCQLLWIKGDPGKGKTMLLCGLVNELKSMDKTALISYFFCQHTDARLNNAMSVLQGLLYMIIRQQPSLVSHLRRIYQFTGQRHFNDVNAWFSLSEIFTDILQDPTLECRYVIIDAVNECVVDLPKLLYFVVQKLPQSSQVKWIVSSRNLWYIEEWLEGVDTKVILDLERNAESVSMAVSKFIQHRVLQLACKKKYNNKTRDDVLDYLSTHANDTFLWVALVCKNLESIPRWKTLQNLNAFPPDLIEFYEANIAWIGMSDNADLCRRILSTVAIVYRPVRLEELSSLVGTLGGMTDEVESLREIIGLCGSFLSIRGDTIYFVHQSAKDFLLMSGLTDPEGKGGETALIVN</sequence>
<reference evidence="3 4" key="1">
    <citation type="submission" date="2016-07" db="EMBL/GenBank/DDBJ databases">
        <title>Pervasive Adenine N6-methylation of Active Genes in Fungi.</title>
        <authorList>
            <consortium name="DOE Joint Genome Institute"/>
            <person name="Mondo S.J."/>
            <person name="Dannebaum R.O."/>
            <person name="Kuo R.C."/>
            <person name="Labutti K."/>
            <person name="Haridas S."/>
            <person name="Kuo A."/>
            <person name="Salamov A."/>
            <person name="Ahrendt S.R."/>
            <person name="Lipzen A."/>
            <person name="Sullivan W."/>
            <person name="Andreopoulos W.B."/>
            <person name="Clum A."/>
            <person name="Lindquist E."/>
            <person name="Daum C."/>
            <person name="Ramamoorthy G.K."/>
            <person name="Gryganskyi A."/>
            <person name="Culley D."/>
            <person name="Magnuson J.K."/>
            <person name="James T.Y."/>
            <person name="O'Malley M.A."/>
            <person name="Stajich J.E."/>
            <person name="Spatafora J.W."/>
            <person name="Visel A."/>
            <person name="Grigoriev I.V."/>
        </authorList>
    </citation>
    <scope>NUCLEOTIDE SEQUENCE [LARGE SCALE GENOMIC DNA]</scope>
    <source>
        <strain evidence="3 4">CBS 115471</strain>
    </source>
</reference>
<evidence type="ECO:0000256" key="1">
    <source>
        <dbReference type="ARBA" id="ARBA00022737"/>
    </source>
</evidence>
<dbReference type="InterPro" id="IPR056884">
    <property type="entry name" value="NPHP3-like_N"/>
</dbReference>
<dbReference type="InterPro" id="IPR007111">
    <property type="entry name" value="NACHT_NTPase"/>
</dbReference>
<dbReference type="PROSITE" id="PS50837">
    <property type="entry name" value="NACHT"/>
    <property type="match status" value="1"/>
</dbReference>
<accession>A0A1Y1YTY9</accession>
<dbReference type="STRING" id="1231657.A0A1Y1YTY9"/>
<evidence type="ECO:0000313" key="4">
    <source>
        <dbReference type="Proteomes" id="UP000193144"/>
    </source>
</evidence>
<feature type="domain" description="NACHT" evidence="2">
    <location>
        <begin position="299"/>
        <end position="443"/>
    </location>
</feature>
<dbReference type="SUPFAM" id="SSF52540">
    <property type="entry name" value="P-loop containing nucleoside triphosphate hydrolases"/>
    <property type="match status" value="1"/>
</dbReference>
<dbReference type="PANTHER" id="PTHR10622">
    <property type="entry name" value="HET DOMAIN-CONTAINING PROTEIN"/>
    <property type="match status" value="1"/>
</dbReference>
<dbReference type="Pfam" id="PF06985">
    <property type="entry name" value="HET"/>
    <property type="match status" value="1"/>
</dbReference>
<protein>
    <submittedName>
        <fullName evidence="3">Heterokaryon incompatibility protein-domain-containing protein</fullName>
    </submittedName>
</protein>
<name>A0A1Y1YTY9_9PLEO</name>
<dbReference type="AlphaFoldDB" id="A0A1Y1YTY9"/>
<dbReference type="EMBL" id="MCFA01000173">
    <property type="protein sequence ID" value="ORY01187.1"/>
    <property type="molecule type" value="Genomic_DNA"/>
</dbReference>
<organism evidence="3 4">
    <name type="scientific">Clohesyomyces aquaticus</name>
    <dbReference type="NCBI Taxonomy" id="1231657"/>
    <lineage>
        <taxon>Eukaryota</taxon>
        <taxon>Fungi</taxon>
        <taxon>Dikarya</taxon>
        <taxon>Ascomycota</taxon>
        <taxon>Pezizomycotina</taxon>
        <taxon>Dothideomycetes</taxon>
        <taxon>Pleosporomycetidae</taxon>
        <taxon>Pleosporales</taxon>
        <taxon>Lindgomycetaceae</taxon>
        <taxon>Clohesyomyces</taxon>
    </lineage>
</organism>
<dbReference type="Pfam" id="PF24883">
    <property type="entry name" value="NPHP3_N"/>
    <property type="match status" value="1"/>
</dbReference>
<keyword evidence="4" id="KW-1185">Reference proteome</keyword>
<dbReference type="OrthoDB" id="538223at2759"/>
<dbReference type="Gene3D" id="3.40.50.300">
    <property type="entry name" value="P-loop containing nucleotide triphosphate hydrolases"/>
    <property type="match status" value="1"/>
</dbReference>